<dbReference type="InterPro" id="IPR035093">
    <property type="entry name" value="RelE/ParE_toxin_dom_sf"/>
</dbReference>
<accession>A0A2D3T8G3</accession>
<evidence type="ECO:0000313" key="3">
    <source>
        <dbReference type="Proteomes" id="UP000230008"/>
    </source>
</evidence>
<dbReference type="EMBL" id="CP022932">
    <property type="protein sequence ID" value="ASV34324.1"/>
    <property type="molecule type" value="Genomic_DNA"/>
</dbReference>
<dbReference type="RefSeq" id="WP_095034777.1">
    <property type="nucleotide sequence ID" value="NZ_CAWNMT010000001.1"/>
</dbReference>
<organism evidence="2 3">
    <name type="scientific">Candidatus Williamhamiltonella defendens</name>
    <dbReference type="NCBI Taxonomy" id="138072"/>
    <lineage>
        <taxon>Bacteria</taxon>
        <taxon>Pseudomonadati</taxon>
        <taxon>Pseudomonadota</taxon>
        <taxon>Gammaproteobacteria</taxon>
        <taxon>Enterobacterales</taxon>
        <taxon>Enterobacteriaceae</taxon>
        <taxon>aphid secondary symbionts</taxon>
        <taxon>Candidatus Williamhamiltonella</taxon>
    </lineage>
</organism>
<protein>
    <submittedName>
        <fullName evidence="2">Killer protein</fullName>
    </submittedName>
</protein>
<dbReference type="Gene3D" id="3.30.2310.20">
    <property type="entry name" value="RelE-like"/>
    <property type="match status" value="1"/>
</dbReference>
<proteinExistence type="predicted"/>
<gene>
    <name evidence="2" type="ORF">BJP41_06915</name>
    <name evidence="1" type="ORF">CJJ18_02320</name>
</gene>
<evidence type="ECO:0000313" key="2">
    <source>
        <dbReference type="EMBL" id="ATW30098.1"/>
    </source>
</evidence>
<dbReference type="PANTHER" id="PTHR40266:SF2">
    <property type="entry name" value="TOXIN HIGB-1"/>
    <property type="match status" value="1"/>
</dbReference>
<dbReference type="SUPFAM" id="SSF143011">
    <property type="entry name" value="RelE-like"/>
    <property type="match status" value="1"/>
</dbReference>
<dbReference type="PANTHER" id="PTHR40266">
    <property type="entry name" value="TOXIN HIGB-1"/>
    <property type="match status" value="1"/>
</dbReference>
<dbReference type="InterPro" id="IPR007711">
    <property type="entry name" value="HigB-1"/>
</dbReference>
<dbReference type="Pfam" id="PF05015">
    <property type="entry name" value="HigB-like_toxin"/>
    <property type="match status" value="1"/>
</dbReference>
<reference evidence="1" key="2">
    <citation type="submission" date="2017-08" db="EMBL/GenBank/DDBJ databases">
        <title>Genome sequence of Candidatus Hamiltonella defensa from Acyrthosiphon pisum strain MI47.</title>
        <authorList>
            <person name="Patel V.A."/>
            <person name="Chevignon G."/>
            <person name="Russell J.A."/>
            <person name="Oliver K.M."/>
        </authorList>
    </citation>
    <scope>NUCLEOTIDE SEQUENCE</scope>
    <source>
        <strain evidence="1">MI47</strain>
    </source>
</reference>
<dbReference type="AlphaFoldDB" id="A0A2D3T8G3"/>
<dbReference type="EMBL" id="CP017606">
    <property type="protein sequence ID" value="ATW30098.1"/>
    <property type="molecule type" value="Genomic_DNA"/>
</dbReference>
<reference evidence="3" key="1">
    <citation type="submission" date="2016-10" db="EMBL/GenBank/DDBJ databases">
        <authorList>
            <person name="Chevignon G."/>
        </authorList>
    </citation>
    <scope>NUCLEOTIDE SEQUENCE [LARGE SCALE GENOMIC DNA]</scope>
    <source>
        <strain evidence="3">A2C</strain>
    </source>
</reference>
<evidence type="ECO:0000313" key="1">
    <source>
        <dbReference type="EMBL" id="ASV34324.1"/>
    </source>
</evidence>
<reference evidence="3" key="3">
    <citation type="submission" date="2017-11" db="EMBL/GenBank/DDBJ databases">
        <title>PacBio sequencing of new strain of the secondary endosymbiont Candidatus Hamiltonella defensa.</title>
        <authorList>
            <person name="Strand M.R."/>
            <person name="Oliver K."/>
        </authorList>
    </citation>
    <scope>NUCLEOTIDE SEQUENCE [LARGE SCALE GENOMIC DNA]</scope>
    <source>
        <strain evidence="3">A2C</strain>
    </source>
</reference>
<dbReference type="Proteomes" id="UP000230008">
    <property type="component" value="Chromosome"/>
</dbReference>
<reference evidence="2" key="4">
    <citation type="journal article" date="2018" name="Genome Biol. Evol.">
        <title>Culture-Facilitated Comparative Genomics of the Facultative Symbiont Hamiltonella defensa.</title>
        <authorList>
            <person name="Chevignon G."/>
            <person name="Boyd B.M."/>
            <person name="Brandt J.W."/>
            <person name="Oliver K.M."/>
            <person name="Strand M.R."/>
        </authorList>
    </citation>
    <scope>NUCLEOTIDE SEQUENCE</scope>
    <source>
        <strain evidence="2">A2C</strain>
    </source>
</reference>
<dbReference type="Proteomes" id="UP000792865">
    <property type="component" value="Chromosome"/>
</dbReference>
<sequence length="92" mass="10620">MIIGFRHKGLAAFYATETTRGIQAAHAPKLRRILSLLDVAESPQDLNIPSFKLHPLKGEMKDHWSIWVNGNWRVTFRFVGSNIELVDYIDYH</sequence>
<name>A0A2D3T8G3_9ENTR</name>